<dbReference type="Pfam" id="PF08238">
    <property type="entry name" value="Sel1"/>
    <property type="match status" value="2"/>
</dbReference>
<dbReference type="AlphaFoldDB" id="A0A7S3M450"/>
<organism evidence="1">
    <name type="scientific">Spumella elongata</name>
    <dbReference type="NCBI Taxonomy" id="89044"/>
    <lineage>
        <taxon>Eukaryota</taxon>
        <taxon>Sar</taxon>
        <taxon>Stramenopiles</taxon>
        <taxon>Ochrophyta</taxon>
        <taxon>Chrysophyceae</taxon>
        <taxon>Chromulinales</taxon>
        <taxon>Chromulinaceae</taxon>
        <taxon>Spumella</taxon>
    </lineage>
</organism>
<dbReference type="EMBL" id="HBIC01017977">
    <property type="protein sequence ID" value="CAE0280153.1"/>
    <property type="molecule type" value="Transcribed_RNA"/>
</dbReference>
<dbReference type="Gene3D" id="1.25.40.10">
    <property type="entry name" value="Tetratricopeptide repeat domain"/>
    <property type="match status" value="1"/>
</dbReference>
<name>A0A7S3M450_9STRA</name>
<sequence>MEKAELAGCVKASFNLGVAKHSGALGVMENKPAASQHYRNAAKAGHFEAMMHLGSMLFRGEGIPVDRVNGYEWMMKGANGSGQLNELLKKVDDNTLDAESRMQMAKMVATIQNSGIDLSGKLKPNER</sequence>
<evidence type="ECO:0000313" key="1">
    <source>
        <dbReference type="EMBL" id="CAE0280153.1"/>
    </source>
</evidence>
<dbReference type="InterPro" id="IPR011990">
    <property type="entry name" value="TPR-like_helical_dom_sf"/>
</dbReference>
<proteinExistence type="predicted"/>
<accession>A0A7S3M450</accession>
<protein>
    <recommendedName>
        <fullName evidence="2">Sel1 repeat family protein</fullName>
    </recommendedName>
</protein>
<dbReference type="SUPFAM" id="SSF81901">
    <property type="entry name" value="HCP-like"/>
    <property type="match status" value="1"/>
</dbReference>
<dbReference type="InterPro" id="IPR006597">
    <property type="entry name" value="Sel1-like"/>
</dbReference>
<reference evidence="1" key="1">
    <citation type="submission" date="2021-01" db="EMBL/GenBank/DDBJ databases">
        <authorList>
            <person name="Corre E."/>
            <person name="Pelletier E."/>
            <person name="Niang G."/>
            <person name="Scheremetjew M."/>
            <person name="Finn R."/>
            <person name="Kale V."/>
            <person name="Holt S."/>
            <person name="Cochrane G."/>
            <person name="Meng A."/>
            <person name="Brown T."/>
            <person name="Cohen L."/>
        </authorList>
    </citation>
    <scope>NUCLEOTIDE SEQUENCE</scope>
    <source>
        <strain evidence="1">CCAP 955/1</strain>
    </source>
</reference>
<evidence type="ECO:0008006" key="2">
    <source>
        <dbReference type="Google" id="ProtNLM"/>
    </source>
</evidence>
<dbReference type="SMART" id="SM00671">
    <property type="entry name" value="SEL1"/>
    <property type="match status" value="2"/>
</dbReference>
<gene>
    <name evidence="1" type="ORF">SELO1098_LOCUS8986</name>
</gene>